<organism evidence="1 2">
    <name type="scientific">Erwinia persicina</name>
    <dbReference type="NCBI Taxonomy" id="55211"/>
    <lineage>
        <taxon>Bacteria</taxon>
        <taxon>Pseudomonadati</taxon>
        <taxon>Pseudomonadota</taxon>
        <taxon>Gammaproteobacteria</taxon>
        <taxon>Enterobacterales</taxon>
        <taxon>Erwiniaceae</taxon>
        <taxon>Erwinia</taxon>
    </lineage>
</organism>
<reference evidence="1 2" key="1">
    <citation type="journal article" date="2019" name="Sci. Rep.">
        <title>Differences in resource use lead to coexistence of seed-transmitted microbial populations.</title>
        <authorList>
            <person name="Torres-Cortes G."/>
            <person name="Garcia B.J."/>
            <person name="Compant S."/>
            <person name="Rezki S."/>
            <person name="Jones P."/>
            <person name="Preveaux A."/>
            <person name="Briand M."/>
            <person name="Roulet A."/>
            <person name="Bouchez O."/>
            <person name="Jacobson D."/>
            <person name="Barret M."/>
        </authorList>
    </citation>
    <scope>NUCLEOTIDE SEQUENCE [LARGE SCALE GENOMIC DNA]</scope>
    <source>
        <strain evidence="1 2">CFBP13511</strain>
    </source>
</reference>
<evidence type="ECO:0000313" key="1">
    <source>
        <dbReference type="EMBL" id="TKJ94824.1"/>
    </source>
</evidence>
<dbReference type="RefSeq" id="WP_137268462.1">
    <property type="nucleotide sequence ID" value="NZ_QGAC01000001.1"/>
</dbReference>
<dbReference type="EMBL" id="QGAC01000001">
    <property type="protein sequence ID" value="TKJ94824.1"/>
    <property type="molecule type" value="Genomic_DNA"/>
</dbReference>
<proteinExistence type="predicted"/>
<dbReference type="AlphaFoldDB" id="A0A4U3FLZ2"/>
<evidence type="ECO:0000313" key="2">
    <source>
        <dbReference type="Proteomes" id="UP000306393"/>
    </source>
</evidence>
<protein>
    <submittedName>
        <fullName evidence="1">Uncharacterized protein</fullName>
    </submittedName>
</protein>
<comment type="caution">
    <text evidence="1">The sequence shown here is derived from an EMBL/GenBank/DDBJ whole genome shotgun (WGS) entry which is preliminary data.</text>
</comment>
<dbReference type="Proteomes" id="UP000306393">
    <property type="component" value="Unassembled WGS sequence"/>
</dbReference>
<dbReference type="OrthoDB" id="6629778at2"/>
<gene>
    <name evidence="1" type="ORF">EpCFBP13511_00205</name>
</gene>
<sequence length="68" mass="7481">MNEQQVSDLLQAIQKQTLAQIDQTAALKRLAESNESLAAVLYQTFAEEIDATSPELIGQTYLSRKAKG</sequence>
<accession>A0A4U3FLZ2</accession>
<name>A0A4U3FLZ2_9GAMM</name>